<proteinExistence type="predicted"/>
<dbReference type="EMBL" id="CAADFX010000099">
    <property type="protein sequence ID" value="VFK59288.1"/>
    <property type="molecule type" value="Genomic_DNA"/>
</dbReference>
<sequence>MGFYPVSHGGTNRAQISPKILSETVKESIDLPFRAQREIFCLGKDSERGRSLPTVGMTR</sequence>
<gene>
    <name evidence="1" type="ORF">BECKTUN1418D_GA0071000_10993</name>
</gene>
<accession>A0A450ZZS8</accession>
<protein>
    <submittedName>
        <fullName evidence="1">Uncharacterized protein</fullName>
    </submittedName>
</protein>
<reference evidence="1" key="1">
    <citation type="submission" date="2019-02" db="EMBL/GenBank/DDBJ databases">
        <authorList>
            <person name="Gruber-Vodicka R. H."/>
            <person name="Seah K. B. B."/>
        </authorList>
    </citation>
    <scope>NUCLEOTIDE SEQUENCE</scope>
    <source>
        <strain evidence="1">BECK_BY1</strain>
    </source>
</reference>
<organism evidence="1">
    <name type="scientific">Candidatus Kentrum sp. TUN</name>
    <dbReference type="NCBI Taxonomy" id="2126343"/>
    <lineage>
        <taxon>Bacteria</taxon>
        <taxon>Pseudomonadati</taxon>
        <taxon>Pseudomonadota</taxon>
        <taxon>Gammaproteobacteria</taxon>
        <taxon>Candidatus Kentrum</taxon>
    </lineage>
</organism>
<dbReference type="AlphaFoldDB" id="A0A450ZZS8"/>
<evidence type="ECO:0000313" key="1">
    <source>
        <dbReference type="EMBL" id="VFK59288.1"/>
    </source>
</evidence>
<name>A0A450ZZS8_9GAMM</name>